<name>D4XFH5_9BURK</name>
<gene>
    <name evidence="1" type="ORF">HMPREF0004_4222</name>
</gene>
<reference evidence="1" key="1">
    <citation type="submission" date="2010-03" db="EMBL/GenBank/DDBJ databases">
        <authorList>
            <person name="Itskovich V.B."/>
        </authorList>
    </citation>
    <scope>NUCLEOTIDE SEQUENCE</scope>
    <source>
        <strain evidence="1">ATCC 43553</strain>
    </source>
</reference>
<comment type="caution">
    <text evidence="1">The sequence shown here is derived from an EMBL/GenBank/DDBJ whole genome shotgun (WGS) entry which is preliminary data.</text>
</comment>
<evidence type="ECO:0000313" key="2">
    <source>
        <dbReference type="Proteomes" id="UP000004510"/>
    </source>
</evidence>
<evidence type="ECO:0000313" key="1">
    <source>
        <dbReference type="EMBL" id="EFF74400.1"/>
    </source>
</evidence>
<dbReference type="AlphaFoldDB" id="D4XFH5"/>
<dbReference type="HOGENOM" id="CLU_2893514_0_0_4"/>
<protein>
    <submittedName>
        <fullName evidence="1">Uncharacterized protein</fullName>
    </submittedName>
</protein>
<sequence length="62" mass="6241">MAGVAKLALRVARHVLAVRRARCVLAGVTALAHGLAQHVLAAGPQSRCGARPAYLGSDAVAA</sequence>
<dbReference type="EMBL" id="ADMS01000098">
    <property type="protein sequence ID" value="EFF74400.1"/>
    <property type="molecule type" value="Genomic_DNA"/>
</dbReference>
<accession>D4XFH5</accession>
<proteinExistence type="predicted"/>
<dbReference type="Proteomes" id="UP000004510">
    <property type="component" value="Unassembled WGS sequence"/>
</dbReference>
<organism evidence="1 2">
    <name type="scientific">Achromobacter piechaudii ATCC 43553</name>
    <dbReference type="NCBI Taxonomy" id="742159"/>
    <lineage>
        <taxon>Bacteria</taxon>
        <taxon>Pseudomonadati</taxon>
        <taxon>Pseudomonadota</taxon>
        <taxon>Betaproteobacteria</taxon>
        <taxon>Burkholderiales</taxon>
        <taxon>Alcaligenaceae</taxon>
        <taxon>Achromobacter</taxon>
    </lineage>
</organism>